<dbReference type="AlphaFoldDB" id="A0AAU9U8T4"/>
<evidence type="ECO:0000256" key="1">
    <source>
        <dbReference type="SAM" id="MobiDB-lite"/>
    </source>
</evidence>
<reference evidence="2" key="1">
    <citation type="submission" date="2022-03" db="EMBL/GenBank/DDBJ databases">
        <authorList>
            <person name="Tunstrom K."/>
        </authorList>
    </citation>
    <scope>NUCLEOTIDE SEQUENCE</scope>
</reference>
<dbReference type="Proteomes" id="UP001153954">
    <property type="component" value="Unassembled WGS sequence"/>
</dbReference>
<keyword evidence="3" id="KW-1185">Reference proteome</keyword>
<evidence type="ECO:0000313" key="3">
    <source>
        <dbReference type="Proteomes" id="UP001153954"/>
    </source>
</evidence>
<evidence type="ECO:0000313" key="2">
    <source>
        <dbReference type="EMBL" id="CAH2095710.1"/>
    </source>
</evidence>
<organism evidence="2 3">
    <name type="scientific">Euphydryas editha</name>
    <name type="common">Edith's checkerspot</name>
    <dbReference type="NCBI Taxonomy" id="104508"/>
    <lineage>
        <taxon>Eukaryota</taxon>
        <taxon>Metazoa</taxon>
        <taxon>Ecdysozoa</taxon>
        <taxon>Arthropoda</taxon>
        <taxon>Hexapoda</taxon>
        <taxon>Insecta</taxon>
        <taxon>Pterygota</taxon>
        <taxon>Neoptera</taxon>
        <taxon>Endopterygota</taxon>
        <taxon>Lepidoptera</taxon>
        <taxon>Glossata</taxon>
        <taxon>Ditrysia</taxon>
        <taxon>Papilionoidea</taxon>
        <taxon>Nymphalidae</taxon>
        <taxon>Nymphalinae</taxon>
        <taxon>Euphydryas</taxon>
    </lineage>
</organism>
<feature type="region of interest" description="Disordered" evidence="1">
    <location>
        <begin position="49"/>
        <end position="71"/>
    </location>
</feature>
<feature type="compositionally biased region" description="Basic and acidic residues" evidence="1">
    <location>
        <begin position="49"/>
        <end position="62"/>
    </location>
</feature>
<dbReference type="EMBL" id="CAKOGL010000015">
    <property type="protein sequence ID" value="CAH2095710.1"/>
    <property type="molecule type" value="Genomic_DNA"/>
</dbReference>
<proteinExistence type="predicted"/>
<protein>
    <submittedName>
        <fullName evidence="2">Uncharacterized protein</fullName>
    </submittedName>
</protein>
<accession>A0AAU9U8T4</accession>
<name>A0AAU9U8T4_EUPED</name>
<comment type="caution">
    <text evidence="2">The sequence shown here is derived from an EMBL/GenBank/DDBJ whole genome shotgun (WGS) entry which is preliminary data.</text>
</comment>
<sequence>MKNSSADYREDMDSQLFENWFRDQLLPNIPENSVTVMNNASYHCRQLDKNPRKVTKKAEKSRINMGKPRKKLTREEKEILSYVSCKKKKKETDI</sequence>
<gene>
    <name evidence="2" type="ORF">EEDITHA_LOCUS11132</name>
</gene>